<dbReference type="RefSeq" id="WP_302722204.1">
    <property type="nucleotide sequence ID" value="NZ_JAULRU010000514.1"/>
</dbReference>
<accession>A0ABU4RZX6</accession>
<dbReference type="EMBL" id="JAXAFO010000025">
    <property type="protein sequence ID" value="MDX6850455.1"/>
    <property type="molecule type" value="Genomic_DNA"/>
</dbReference>
<evidence type="ECO:0000313" key="4">
    <source>
        <dbReference type="EMBL" id="MDX6850455.1"/>
    </source>
</evidence>
<dbReference type="GO" id="GO:0008168">
    <property type="term" value="F:methyltransferase activity"/>
    <property type="evidence" value="ECO:0007669"/>
    <property type="project" value="UniProtKB-KW"/>
</dbReference>
<dbReference type="Pfam" id="PF02086">
    <property type="entry name" value="MethyltransfD12"/>
    <property type="match status" value="1"/>
</dbReference>
<keyword evidence="3" id="KW-0949">S-adenosyl-L-methionine</keyword>
<reference evidence="4 5" key="1">
    <citation type="submission" date="2023-11" db="EMBL/GenBank/DDBJ databases">
        <title>Gilvimarinus fulvus sp. nov., isolated from the surface of Kelp.</title>
        <authorList>
            <person name="Sun Y.Y."/>
            <person name="Gong Y."/>
            <person name="Du Z.J."/>
        </authorList>
    </citation>
    <scope>NUCLEOTIDE SEQUENCE [LARGE SCALE GENOMIC DNA]</scope>
    <source>
        <strain evidence="4 5">SDUM040013</strain>
    </source>
</reference>
<gene>
    <name evidence="4" type="ORF">SCD92_13875</name>
</gene>
<sequence>MASTPSPLRYPGGKANIVSMVSEIIKDNKLCRGHYAEPYAGGGGLALSLLFKGHVHYIHLNDLDRSIWCFWNAILKNTEEFISRIEKVDITLDEWYRQRKIQKDRDNQNNLDVAFSTFFLNRTNRSGVILKAGVIGGLEQGGKYKLDCRFNKQGLIDKILRIKKYKNRINLYNLDAIDFIKATRGELPAKTLYCIDPPYFVKGSTLYTNYYNPEDHKKIASLLNRLGKPWILTYDDAPEIQELYKSKRQYRFNLNYSAGVKRVGTELLIASNKVSIPHDLNVSKISFQAEKDEIFRAM</sequence>
<evidence type="ECO:0000256" key="3">
    <source>
        <dbReference type="ARBA" id="ARBA00022691"/>
    </source>
</evidence>
<keyword evidence="5" id="KW-1185">Reference proteome</keyword>
<dbReference type="InterPro" id="IPR012327">
    <property type="entry name" value="MeTrfase_D12"/>
</dbReference>
<dbReference type="PANTHER" id="PTHR30481:SF2">
    <property type="entry name" value="SITE-SPECIFIC DNA-METHYLTRANSFERASE (ADENINE-SPECIFIC)"/>
    <property type="match status" value="1"/>
</dbReference>
<dbReference type="GO" id="GO:0032259">
    <property type="term" value="P:methylation"/>
    <property type="evidence" value="ECO:0007669"/>
    <property type="project" value="UniProtKB-KW"/>
</dbReference>
<dbReference type="Gene3D" id="3.40.50.150">
    <property type="entry name" value="Vaccinia Virus protein VP39"/>
    <property type="match status" value="2"/>
</dbReference>
<protein>
    <submittedName>
        <fullName evidence="4">DNA adenine methylase</fullName>
    </submittedName>
</protein>
<keyword evidence="1 4" id="KW-0489">Methyltransferase</keyword>
<dbReference type="InterPro" id="IPR012263">
    <property type="entry name" value="M_m6A_EcoRV"/>
</dbReference>
<dbReference type="PIRSF" id="PIRSF000398">
    <property type="entry name" value="M_m6A_EcoRV"/>
    <property type="match status" value="1"/>
</dbReference>
<evidence type="ECO:0000313" key="5">
    <source>
        <dbReference type="Proteomes" id="UP001273505"/>
    </source>
</evidence>
<name>A0ABU4RZX6_9GAMM</name>
<evidence type="ECO:0000256" key="2">
    <source>
        <dbReference type="ARBA" id="ARBA00022679"/>
    </source>
</evidence>
<dbReference type="PRINTS" id="PR00505">
    <property type="entry name" value="D12N6MTFRASE"/>
</dbReference>
<comment type="caution">
    <text evidence="4">The sequence shown here is derived from an EMBL/GenBank/DDBJ whole genome shotgun (WGS) entry which is preliminary data.</text>
</comment>
<keyword evidence="2" id="KW-0808">Transferase</keyword>
<dbReference type="Proteomes" id="UP001273505">
    <property type="component" value="Unassembled WGS sequence"/>
</dbReference>
<dbReference type="InterPro" id="IPR029063">
    <property type="entry name" value="SAM-dependent_MTases_sf"/>
</dbReference>
<evidence type="ECO:0000256" key="1">
    <source>
        <dbReference type="ARBA" id="ARBA00022603"/>
    </source>
</evidence>
<dbReference type="SUPFAM" id="SSF53335">
    <property type="entry name" value="S-adenosyl-L-methionine-dependent methyltransferases"/>
    <property type="match status" value="1"/>
</dbReference>
<dbReference type="PANTHER" id="PTHR30481">
    <property type="entry name" value="DNA ADENINE METHYLASE"/>
    <property type="match status" value="1"/>
</dbReference>
<organism evidence="4 5">
    <name type="scientific">Gilvimarinus gilvus</name>
    <dbReference type="NCBI Taxonomy" id="3058038"/>
    <lineage>
        <taxon>Bacteria</taxon>
        <taxon>Pseudomonadati</taxon>
        <taxon>Pseudomonadota</taxon>
        <taxon>Gammaproteobacteria</taxon>
        <taxon>Cellvibrionales</taxon>
        <taxon>Cellvibrionaceae</taxon>
        <taxon>Gilvimarinus</taxon>
    </lineage>
</organism>
<proteinExistence type="predicted"/>